<sequence>MEDQNQKEGAEKTMEHYVQSNPNAQRSAIVRPKVPSNFEIKPQILSMIQNNYQFRGLSNEDPNEHIEKFLEICDTFRFKDVTNEAVWLRIFPFTLRDRAKSWYHTLPPESIRTWDELQRKFLGKYFPPAKTIKLRNAISNFMQEHDEQLYEACERFKELLRKCPNHGIPLWMQIETFYNRITVSTRNLIDAAGGGTVNKKTPNEAYELIEEMSSNMYQYPVERSARGRVAGINNIDPILALQAQVESLTNQLSKLHTPSLVAQICDMCGGGHPNHKCRAGNFQVVSSLDQANYVSNFCRSNDPYSSTYNPGWRNHPNFSWSNNNQQPNTQQPIAQTRPPPGFQKASREPEQKANLDDMISKILANQEKGDSRFQAQEASLRTQEASIRNLEIQMGQLANAISGRNQGTLPSNSEINPKEQIKAITLRSGKILEEQQQPQVEEDTTNQQQDIEREEQSQEREVSKQQKQKGKASKSLSNDDVYVDTLPYPARAKKDKLEDKFSKFIDIFKKLEINIPFVEALMQMPQYAKFLKEVLSGKRKIEEQGTVMLTESCSAILKNQLPTKLKDPGSFTIPCEFGNFKFNKVLCDLGASINLMPLSICRKLNLGELKETNIMLQFADRSTKKPNGLIEDVLVRIGKFIYPCDFVVLDMEVDWELPLILGRPFLATVAALIDVKQGKLTLRLNDEEIVFDIKQAIKNPSNSCDDTCYFIDVIDVCAEHVQQEVMDSLERCLVQSCTKEDDDPLMQQEVEQLEAEGNKEEDKGAEIKDPSQLELKPLPSSLKYIFLEDNAKPVIISSYLNIREEKLLIEVLSKHKKAIGWKISDIKGISPTTCMHKILMEDSFKPTIQPQRRLNPTLQEVVKKEVVKLLDSELVLARCEESNLVLNWEKCHFMVSEGIVLGHKISEKGIEVVRAKVEVIEKSPPPTNIKGIRSFLGHAGFYRRFIKDFSKISKPLSNLLMKDVKFNFDDDCLHAFKLLKERLISAPIVVAPNWTIPFELMCDASDYAVGVVLGQRKGKFFHTIYYASHTLTGPQLNYTIAEKELLAVVYAFEKFRSYLIGLKVVVYTDHAALRHLFAKKDSKPKLIRWILLLQEFDIEIKDKKGAENVVADHLSRLETEDVEKRGISELFPDEIICQINKLSFQTPWFADFANFLSGVKHYFWEDPYLYKLCPDQVIRRCVPETEFE</sequence>
<dbReference type="FunFam" id="3.30.70.270:FF:000020">
    <property type="entry name" value="Transposon Tf2-6 polyprotein-like Protein"/>
    <property type="match status" value="1"/>
</dbReference>
<organism evidence="12 13">
    <name type="scientific">Aristolochia fimbriata</name>
    <name type="common">White veined hardy Dutchman's pipe vine</name>
    <dbReference type="NCBI Taxonomy" id="158543"/>
    <lineage>
        <taxon>Eukaryota</taxon>
        <taxon>Viridiplantae</taxon>
        <taxon>Streptophyta</taxon>
        <taxon>Embryophyta</taxon>
        <taxon>Tracheophyta</taxon>
        <taxon>Spermatophyta</taxon>
        <taxon>Magnoliopsida</taxon>
        <taxon>Magnoliidae</taxon>
        <taxon>Piperales</taxon>
        <taxon>Aristolochiaceae</taxon>
        <taxon>Aristolochia</taxon>
    </lineage>
</organism>
<dbReference type="PANTHER" id="PTHR34072">
    <property type="entry name" value="ENZYMATIC POLYPROTEIN-RELATED"/>
    <property type="match status" value="1"/>
</dbReference>
<dbReference type="InterPro" id="IPR043502">
    <property type="entry name" value="DNA/RNA_pol_sf"/>
</dbReference>
<name>A0AAV7ERM6_ARIFI</name>
<dbReference type="GO" id="GO:0004519">
    <property type="term" value="F:endonuclease activity"/>
    <property type="evidence" value="ECO:0007669"/>
    <property type="project" value="UniProtKB-KW"/>
</dbReference>
<dbReference type="CDD" id="cd00303">
    <property type="entry name" value="retropepsin_like"/>
    <property type="match status" value="1"/>
</dbReference>
<dbReference type="EC" id="2.7.7.49" evidence="1"/>
<dbReference type="InterPro" id="IPR021109">
    <property type="entry name" value="Peptidase_aspartic_dom_sf"/>
</dbReference>
<keyword evidence="2" id="KW-0808">Transferase</keyword>
<dbReference type="Pfam" id="PF03732">
    <property type="entry name" value="Retrotrans_gag"/>
    <property type="match status" value="1"/>
</dbReference>
<reference evidence="12 13" key="1">
    <citation type="submission" date="2021-07" db="EMBL/GenBank/DDBJ databases">
        <title>The Aristolochia fimbriata genome: insights into angiosperm evolution, floral development and chemical biosynthesis.</title>
        <authorList>
            <person name="Jiao Y."/>
        </authorList>
    </citation>
    <scope>NUCLEOTIDE SEQUENCE [LARGE SCALE GENOMIC DNA]</scope>
    <source>
        <strain evidence="12">IBCAS-2021</strain>
        <tissue evidence="12">Leaf</tissue>
    </source>
</reference>
<evidence type="ECO:0000256" key="6">
    <source>
        <dbReference type="ARBA" id="ARBA00022801"/>
    </source>
</evidence>
<evidence type="ECO:0000256" key="2">
    <source>
        <dbReference type="ARBA" id="ARBA00022679"/>
    </source>
</evidence>
<evidence type="ECO:0000313" key="12">
    <source>
        <dbReference type="EMBL" id="KAG9450476.1"/>
    </source>
</evidence>
<feature type="coiled-coil region" evidence="8">
    <location>
        <begin position="373"/>
        <end position="400"/>
    </location>
</feature>
<gene>
    <name evidence="12" type="ORF">H6P81_010441</name>
</gene>
<dbReference type="Gene3D" id="3.30.70.270">
    <property type="match status" value="2"/>
</dbReference>
<feature type="compositionally biased region" description="Low complexity" evidence="9">
    <location>
        <begin position="322"/>
        <end position="332"/>
    </location>
</feature>
<dbReference type="Pfam" id="PF17917">
    <property type="entry name" value="RT_RNaseH"/>
    <property type="match status" value="1"/>
</dbReference>
<evidence type="ECO:0000256" key="4">
    <source>
        <dbReference type="ARBA" id="ARBA00022722"/>
    </source>
</evidence>
<evidence type="ECO:0000256" key="1">
    <source>
        <dbReference type="ARBA" id="ARBA00012493"/>
    </source>
</evidence>
<evidence type="ECO:0000313" key="13">
    <source>
        <dbReference type="Proteomes" id="UP000825729"/>
    </source>
</evidence>
<dbReference type="InterPro" id="IPR043128">
    <property type="entry name" value="Rev_trsase/Diguanyl_cyclase"/>
</dbReference>
<keyword evidence="7" id="KW-0695">RNA-directed DNA polymerase</keyword>
<dbReference type="EMBL" id="JAINDJ010000004">
    <property type="protein sequence ID" value="KAG9450476.1"/>
    <property type="molecule type" value="Genomic_DNA"/>
</dbReference>
<evidence type="ECO:0000256" key="5">
    <source>
        <dbReference type="ARBA" id="ARBA00022759"/>
    </source>
</evidence>
<feature type="compositionally biased region" description="Basic and acidic residues" evidence="9">
    <location>
        <begin position="450"/>
        <end position="464"/>
    </location>
</feature>
<evidence type="ECO:0000259" key="11">
    <source>
        <dbReference type="Pfam" id="PF17917"/>
    </source>
</evidence>
<dbReference type="InterPro" id="IPR005162">
    <property type="entry name" value="Retrotrans_gag_dom"/>
</dbReference>
<dbReference type="InterPro" id="IPR041373">
    <property type="entry name" value="RT_RNaseH"/>
</dbReference>
<dbReference type="GO" id="GO:0003964">
    <property type="term" value="F:RNA-directed DNA polymerase activity"/>
    <property type="evidence" value="ECO:0007669"/>
    <property type="project" value="UniProtKB-KW"/>
</dbReference>
<feature type="region of interest" description="Disordered" evidence="9">
    <location>
        <begin position="433"/>
        <end position="476"/>
    </location>
</feature>
<evidence type="ECO:0000256" key="9">
    <source>
        <dbReference type="SAM" id="MobiDB-lite"/>
    </source>
</evidence>
<feature type="region of interest" description="Disordered" evidence="9">
    <location>
        <begin position="315"/>
        <end position="352"/>
    </location>
</feature>
<dbReference type="CDD" id="cd09274">
    <property type="entry name" value="RNase_HI_RT_Ty3"/>
    <property type="match status" value="1"/>
</dbReference>
<evidence type="ECO:0000256" key="8">
    <source>
        <dbReference type="SAM" id="Coils"/>
    </source>
</evidence>
<dbReference type="SUPFAM" id="SSF56672">
    <property type="entry name" value="DNA/RNA polymerases"/>
    <property type="match status" value="1"/>
</dbReference>
<evidence type="ECO:0000256" key="3">
    <source>
        <dbReference type="ARBA" id="ARBA00022695"/>
    </source>
</evidence>
<keyword evidence="6" id="KW-0378">Hydrolase</keyword>
<accession>A0AAV7ERM6</accession>
<keyword evidence="5" id="KW-0255">Endonuclease</keyword>
<evidence type="ECO:0000256" key="7">
    <source>
        <dbReference type="ARBA" id="ARBA00022918"/>
    </source>
</evidence>
<dbReference type="Proteomes" id="UP000825729">
    <property type="component" value="Unassembled WGS sequence"/>
</dbReference>
<proteinExistence type="predicted"/>
<dbReference type="Gene3D" id="2.40.70.10">
    <property type="entry name" value="Acid Proteases"/>
    <property type="match status" value="1"/>
</dbReference>
<dbReference type="GO" id="GO:0016787">
    <property type="term" value="F:hydrolase activity"/>
    <property type="evidence" value="ECO:0007669"/>
    <property type="project" value="UniProtKB-KW"/>
</dbReference>
<dbReference type="PANTHER" id="PTHR34072:SF57">
    <property type="entry name" value="RNA-DIRECTED DNA POLYMERASE"/>
    <property type="match status" value="1"/>
</dbReference>
<protein>
    <recommendedName>
        <fullName evidence="1">RNA-directed DNA polymerase</fullName>
        <ecNumber evidence="1">2.7.7.49</ecNumber>
    </recommendedName>
</protein>
<keyword evidence="13" id="KW-1185">Reference proteome</keyword>
<keyword evidence="8" id="KW-0175">Coiled coil</keyword>
<keyword evidence="4" id="KW-0540">Nuclease</keyword>
<dbReference type="AlphaFoldDB" id="A0AAV7ERM6"/>
<feature type="domain" description="Retrotransposon gag" evidence="10">
    <location>
        <begin position="89"/>
        <end position="179"/>
    </location>
</feature>
<comment type="caution">
    <text evidence="12">The sequence shown here is derived from an EMBL/GenBank/DDBJ whole genome shotgun (WGS) entry which is preliminary data.</text>
</comment>
<feature type="domain" description="Reverse transcriptase RNase H-like" evidence="11">
    <location>
        <begin position="996"/>
        <end position="1096"/>
    </location>
</feature>
<keyword evidence="3" id="KW-0548">Nucleotidyltransferase</keyword>
<evidence type="ECO:0000259" key="10">
    <source>
        <dbReference type="Pfam" id="PF03732"/>
    </source>
</evidence>